<protein>
    <submittedName>
        <fullName evidence="3">Flagellar basal-body rod modification protein FlgD</fullName>
    </submittedName>
</protein>
<accession>A0A1H7AAG3</accession>
<dbReference type="Proteomes" id="UP000199662">
    <property type="component" value="Unassembled WGS sequence"/>
</dbReference>
<dbReference type="RefSeq" id="WP_091832152.1">
    <property type="nucleotide sequence ID" value="NZ_FNZK01000012.1"/>
</dbReference>
<evidence type="ECO:0000256" key="1">
    <source>
        <dbReference type="ARBA" id="ARBA00010577"/>
    </source>
</evidence>
<reference evidence="3 4" key="1">
    <citation type="submission" date="2016-10" db="EMBL/GenBank/DDBJ databases">
        <authorList>
            <person name="de Groot N.N."/>
        </authorList>
    </citation>
    <scope>NUCLEOTIDE SEQUENCE [LARGE SCALE GENOMIC DNA]</scope>
    <source>
        <strain evidence="3 4">DSM 2179</strain>
    </source>
</reference>
<dbReference type="AlphaFoldDB" id="A0A1H7AAG3"/>
<organism evidence="3 4">
    <name type="scientific">Propionispira arboris</name>
    <dbReference type="NCBI Taxonomy" id="84035"/>
    <lineage>
        <taxon>Bacteria</taxon>
        <taxon>Bacillati</taxon>
        <taxon>Bacillota</taxon>
        <taxon>Negativicutes</taxon>
        <taxon>Selenomonadales</taxon>
        <taxon>Selenomonadaceae</taxon>
        <taxon>Propionispira</taxon>
    </lineage>
</organism>
<name>A0A1H7AAG3_9FIRM</name>
<keyword evidence="4" id="KW-1185">Reference proteome</keyword>
<evidence type="ECO:0000313" key="4">
    <source>
        <dbReference type="Proteomes" id="UP000199662"/>
    </source>
</evidence>
<keyword evidence="3" id="KW-0966">Cell projection</keyword>
<keyword evidence="2" id="KW-1005">Bacterial flagellum biogenesis</keyword>
<dbReference type="GO" id="GO:0044781">
    <property type="term" value="P:bacterial-type flagellum organization"/>
    <property type="evidence" value="ECO:0007669"/>
    <property type="project" value="UniProtKB-KW"/>
</dbReference>
<proteinExistence type="inferred from homology"/>
<sequence length="157" mass="16236">MATTIDNTALNTVNGVAASSATKSTKSTTAGGTLDKDTFLQLLVTQMGNQDPLNPQDNSEQIAQLAQFSSLEQMTNMVTAITKVGALVQNMDTSVLVGQVSSMIGKTVTWTDDAGKTSSTGIVQSVSLAGSVPTILTKVTGDDTEHEVAIGNITKIS</sequence>
<keyword evidence="3" id="KW-0969">Cilium</keyword>
<evidence type="ECO:0000313" key="3">
    <source>
        <dbReference type="EMBL" id="SEJ62643.1"/>
    </source>
</evidence>
<keyword evidence="3" id="KW-0282">Flagellum</keyword>
<gene>
    <name evidence="3" type="ORF">SAMN05660742_11239</name>
</gene>
<dbReference type="STRING" id="84035.SAMN05660742_11239"/>
<dbReference type="Pfam" id="PF03963">
    <property type="entry name" value="FlgD"/>
    <property type="match status" value="1"/>
</dbReference>
<dbReference type="InterPro" id="IPR005648">
    <property type="entry name" value="FlgD"/>
</dbReference>
<comment type="similarity">
    <text evidence="1">Belongs to the FlgD family.</text>
</comment>
<dbReference type="EMBL" id="FNZK01000012">
    <property type="protein sequence ID" value="SEJ62643.1"/>
    <property type="molecule type" value="Genomic_DNA"/>
</dbReference>
<evidence type="ECO:0000256" key="2">
    <source>
        <dbReference type="ARBA" id="ARBA00022795"/>
    </source>
</evidence>